<feature type="region of interest" description="Disordered" evidence="1">
    <location>
        <begin position="292"/>
        <end position="361"/>
    </location>
</feature>
<dbReference type="OrthoDB" id="3232309at2759"/>
<evidence type="ECO:0000313" key="3">
    <source>
        <dbReference type="EMBL" id="EIW81406.1"/>
    </source>
</evidence>
<organism evidence="3 4">
    <name type="scientific">Coniophora puteana (strain RWD-64-598)</name>
    <name type="common">Brown rot fungus</name>
    <dbReference type="NCBI Taxonomy" id="741705"/>
    <lineage>
        <taxon>Eukaryota</taxon>
        <taxon>Fungi</taxon>
        <taxon>Dikarya</taxon>
        <taxon>Basidiomycota</taxon>
        <taxon>Agaricomycotina</taxon>
        <taxon>Agaricomycetes</taxon>
        <taxon>Agaricomycetidae</taxon>
        <taxon>Boletales</taxon>
        <taxon>Coniophorineae</taxon>
        <taxon>Coniophoraceae</taxon>
        <taxon>Coniophora</taxon>
    </lineage>
</organism>
<evidence type="ECO:0000313" key="4">
    <source>
        <dbReference type="Proteomes" id="UP000053558"/>
    </source>
</evidence>
<dbReference type="GeneID" id="19201908"/>
<dbReference type="PANTHER" id="PTHR39466">
    <property type="entry name" value="RGS DOMAIN-CONTAINING PROTEIN"/>
    <property type="match status" value="1"/>
</dbReference>
<sequence length="660" mass="71679">MAEQPPHLRITLNDILSFPYRLCHPPPAVGKVRSWSVTPFVDVKLDDVLARKHIPPLGLKDFEEYLIFVEQAPENLYFILWLQDYTARHATWGQRAQVARPAGGNTLPPDSSLALFYARAKQTFFTPNAAFELDVPSDILAPFHAPSFRSNSPGNRVRSYSLQWQAQVVHPDPSIFNDLEAEVRLKLEQSLSEFIRAASTNVGSTRAACGITAGITFLLLAGLVPLVLETGNWTMGPHSRLMRLVSLPGIWLGLTILIASLHGVCIMIYVFGDIRQLRKFELERPPISRPIPVGPVTNPTLPKPAMTVAPAPCPPVVQPPSQNDSQGSRQIMPPSEPQTTHYFPSTASLSSAHSSSEDACDEISSIESFDISPAYFDPFPAPEGPATSAAFYRTTAMPVHSLPPQPSPPARVAVDPNACAFPAVTYIPPDVRARHPHLASYTHPLPRPQSTRANASVTPAVGARFIPPDDLEPASPCDTSATAIERCEDAADELERGYRKDRPCPEPAKPVFDFDLLPIPVKPMPAAVNKPLPSIPPRKSSTASEQHHQRTPESILGRIQYKCNTRAYHADTSAVSEKYTGSPGQPHSSPSRGSGGPGLLSSARALVLPRFTAHVPFLTPVTRVRSPVVVRAQWEVTVRSAALALVISAVLMGVVVGAVP</sequence>
<keyword evidence="2" id="KW-0472">Membrane</keyword>
<evidence type="ECO:0000256" key="1">
    <source>
        <dbReference type="SAM" id="MobiDB-lite"/>
    </source>
</evidence>
<feature type="compositionally biased region" description="Low complexity" evidence="1">
    <location>
        <begin position="345"/>
        <end position="354"/>
    </location>
</feature>
<dbReference type="InterPro" id="IPR044926">
    <property type="entry name" value="RGS_subdomain_2"/>
</dbReference>
<dbReference type="InterPro" id="IPR036305">
    <property type="entry name" value="RGS_sf"/>
</dbReference>
<dbReference type="PANTHER" id="PTHR39466:SF1">
    <property type="entry name" value="RGS DOMAIN-CONTAINING PROTEIN"/>
    <property type="match status" value="1"/>
</dbReference>
<keyword evidence="2" id="KW-1133">Transmembrane helix</keyword>
<feature type="compositionally biased region" description="Low complexity" evidence="1">
    <location>
        <begin position="581"/>
        <end position="592"/>
    </location>
</feature>
<dbReference type="KEGG" id="cput:CONPUDRAFT_144195"/>
<dbReference type="SUPFAM" id="SSF48097">
    <property type="entry name" value="Regulator of G-protein signaling, RGS"/>
    <property type="match status" value="1"/>
</dbReference>
<accession>A0A5M3MQR8</accession>
<evidence type="ECO:0000256" key="2">
    <source>
        <dbReference type="SAM" id="Phobius"/>
    </source>
</evidence>
<proteinExistence type="predicted"/>
<keyword evidence="2" id="KW-0812">Transmembrane</keyword>
<feature type="transmembrane region" description="Helical" evidence="2">
    <location>
        <begin position="248"/>
        <end position="271"/>
    </location>
</feature>
<protein>
    <recommendedName>
        <fullName evidence="5">RGS domain-containing protein</fullName>
    </recommendedName>
</protein>
<reference evidence="4" key="1">
    <citation type="journal article" date="2012" name="Science">
        <title>The Paleozoic origin of enzymatic lignin decomposition reconstructed from 31 fungal genomes.</title>
        <authorList>
            <person name="Floudas D."/>
            <person name="Binder M."/>
            <person name="Riley R."/>
            <person name="Barry K."/>
            <person name="Blanchette R.A."/>
            <person name="Henrissat B."/>
            <person name="Martinez A.T."/>
            <person name="Otillar R."/>
            <person name="Spatafora J.W."/>
            <person name="Yadav J.S."/>
            <person name="Aerts A."/>
            <person name="Benoit I."/>
            <person name="Boyd A."/>
            <person name="Carlson A."/>
            <person name="Copeland A."/>
            <person name="Coutinho P.M."/>
            <person name="de Vries R.P."/>
            <person name="Ferreira P."/>
            <person name="Findley K."/>
            <person name="Foster B."/>
            <person name="Gaskell J."/>
            <person name="Glotzer D."/>
            <person name="Gorecki P."/>
            <person name="Heitman J."/>
            <person name="Hesse C."/>
            <person name="Hori C."/>
            <person name="Igarashi K."/>
            <person name="Jurgens J.A."/>
            <person name="Kallen N."/>
            <person name="Kersten P."/>
            <person name="Kohler A."/>
            <person name="Kuees U."/>
            <person name="Kumar T.K.A."/>
            <person name="Kuo A."/>
            <person name="LaButti K."/>
            <person name="Larrondo L.F."/>
            <person name="Lindquist E."/>
            <person name="Ling A."/>
            <person name="Lombard V."/>
            <person name="Lucas S."/>
            <person name="Lundell T."/>
            <person name="Martin R."/>
            <person name="McLaughlin D.J."/>
            <person name="Morgenstern I."/>
            <person name="Morin E."/>
            <person name="Murat C."/>
            <person name="Nagy L.G."/>
            <person name="Nolan M."/>
            <person name="Ohm R.A."/>
            <person name="Patyshakuliyeva A."/>
            <person name="Rokas A."/>
            <person name="Ruiz-Duenas F.J."/>
            <person name="Sabat G."/>
            <person name="Salamov A."/>
            <person name="Samejima M."/>
            <person name="Schmutz J."/>
            <person name="Slot J.C."/>
            <person name="St John F."/>
            <person name="Stenlid J."/>
            <person name="Sun H."/>
            <person name="Sun S."/>
            <person name="Syed K."/>
            <person name="Tsang A."/>
            <person name="Wiebenga A."/>
            <person name="Young D."/>
            <person name="Pisabarro A."/>
            <person name="Eastwood D.C."/>
            <person name="Martin F."/>
            <person name="Cullen D."/>
            <person name="Grigoriev I.V."/>
            <person name="Hibbett D.S."/>
        </authorList>
    </citation>
    <scope>NUCLEOTIDE SEQUENCE [LARGE SCALE GENOMIC DNA]</scope>
    <source>
        <strain evidence="4">RWD-64-598 SS2</strain>
    </source>
</reference>
<gene>
    <name evidence="3" type="ORF">CONPUDRAFT_144195</name>
</gene>
<comment type="caution">
    <text evidence="3">The sequence shown here is derived from an EMBL/GenBank/DDBJ whole genome shotgun (WGS) entry which is preliminary data.</text>
</comment>
<evidence type="ECO:0008006" key="5">
    <source>
        <dbReference type="Google" id="ProtNLM"/>
    </source>
</evidence>
<name>A0A5M3MQR8_CONPW</name>
<feature type="transmembrane region" description="Helical" evidence="2">
    <location>
        <begin position="207"/>
        <end position="228"/>
    </location>
</feature>
<feature type="region of interest" description="Disordered" evidence="1">
    <location>
        <begin position="575"/>
        <end position="598"/>
    </location>
</feature>
<feature type="transmembrane region" description="Helical" evidence="2">
    <location>
        <begin position="641"/>
        <end position="659"/>
    </location>
</feature>
<feature type="region of interest" description="Disordered" evidence="1">
    <location>
        <begin position="528"/>
        <end position="556"/>
    </location>
</feature>
<dbReference type="Proteomes" id="UP000053558">
    <property type="component" value="Unassembled WGS sequence"/>
</dbReference>
<dbReference type="RefSeq" id="XP_007768755.1">
    <property type="nucleotide sequence ID" value="XM_007770565.1"/>
</dbReference>
<dbReference type="EMBL" id="JH711578">
    <property type="protein sequence ID" value="EIW81406.1"/>
    <property type="molecule type" value="Genomic_DNA"/>
</dbReference>
<dbReference type="Gene3D" id="1.10.167.10">
    <property type="entry name" value="Regulator of G-protein Signalling 4, domain 2"/>
    <property type="match status" value="1"/>
</dbReference>
<dbReference type="AlphaFoldDB" id="A0A5M3MQR8"/>
<keyword evidence="4" id="KW-1185">Reference proteome</keyword>